<feature type="domain" description="FAS1" evidence="2">
    <location>
        <begin position="803"/>
        <end position="934"/>
    </location>
</feature>
<proteinExistence type="predicted"/>
<keyword evidence="4" id="KW-1185">Reference proteome</keyword>
<dbReference type="GO" id="GO:0005615">
    <property type="term" value="C:extracellular space"/>
    <property type="evidence" value="ECO:0007669"/>
    <property type="project" value="TreeGrafter"/>
</dbReference>
<evidence type="ECO:0000313" key="3">
    <source>
        <dbReference type="EMBL" id="KAI7841267.1"/>
    </source>
</evidence>
<feature type="region of interest" description="Disordered" evidence="1">
    <location>
        <begin position="945"/>
        <end position="970"/>
    </location>
</feature>
<dbReference type="PANTHER" id="PTHR10900">
    <property type="entry name" value="PERIOSTIN-RELATED"/>
    <property type="match status" value="1"/>
</dbReference>
<comment type="caution">
    <text evidence="3">The sequence shown here is derived from an EMBL/GenBank/DDBJ whole genome shotgun (WGS) entry which is preliminary data.</text>
</comment>
<dbReference type="SMART" id="SM00554">
    <property type="entry name" value="FAS1"/>
    <property type="match status" value="5"/>
</dbReference>
<dbReference type="Pfam" id="PF02469">
    <property type="entry name" value="Fasciclin"/>
    <property type="match status" value="2"/>
</dbReference>
<dbReference type="PROSITE" id="PS50213">
    <property type="entry name" value="FAS1"/>
    <property type="match status" value="4"/>
</dbReference>
<evidence type="ECO:0000259" key="2">
    <source>
        <dbReference type="PROSITE" id="PS50213"/>
    </source>
</evidence>
<dbReference type="InterPro" id="IPR000782">
    <property type="entry name" value="FAS1_domain"/>
</dbReference>
<feature type="domain" description="FAS1" evidence="2">
    <location>
        <begin position="1"/>
        <end position="107"/>
    </location>
</feature>
<feature type="region of interest" description="Disordered" evidence="1">
    <location>
        <begin position="756"/>
        <end position="800"/>
    </location>
</feature>
<dbReference type="AlphaFoldDB" id="A0AAD5H6N7"/>
<dbReference type="SUPFAM" id="SSF82153">
    <property type="entry name" value="FAS1 domain"/>
    <property type="match status" value="5"/>
</dbReference>
<dbReference type="InterPro" id="IPR036378">
    <property type="entry name" value="FAS1_dom_sf"/>
</dbReference>
<reference evidence="3" key="1">
    <citation type="submission" date="2020-11" db="EMBL/GenBank/DDBJ databases">
        <title>Chlorella ohadii genome sequencing and assembly.</title>
        <authorList>
            <person name="Murik O."/>
            <person name="Treves H."/>
            <person name="Kedem I."/>
            <person name="Shotland Y."/>
            <person name="Kaplan A."/>
        </authorList>
    </citation>
    <scope>NUCLEOTIDE SEQUENCE</scope>
    <source>
        <strain evidence="3">1</strain>
    </source>
</reference>
<evidence type="ECO:0000256" key="1">
    <source>
        <dbReference type="SAM" id="MobiDB-lite"/>
    </source>
</evidence>
<name>A0AAD5H6N7_9CHLO</name>
<accession>A0AAD5H6N7</accession>
<feature type="region of interest" description="Disordered" evidence="1">
    <location>
        <begin position="276"/>
        <end position="318"/>
    </location>
</feature>
<feature type="domain" description="FAS1" evidence="2">
    <location>
        <begin position="981"/>
        <end position="1133"/>
    </location>
</feature>
<dbReference type="InterPro" id="IPR050904">
    <property type="entry name" value="Adhesion/Biosynth-related"/>
</dbReference>
<protein>
    <recommendedName>
        <fullName evidence="2">FAS1 domain-containing protein</fullName>
    </recommendedName>
</protein>
<sequence>MRAFLSREGLTEAQLLGGTQQLRSLAAYHASMQPLAFADLARFPSSGQQVETQLPGALLTISSTGPASQANGSTPIITIGGYASSANLLRSNILVCKAVLHVVDSVLLPSSPLSTIVPYSVALEGLSPRTAPASAAAPAAPGAEAAPVPAGEAAIREALAQQRQEQEAQRRAQSVQLVPAPAVEAAAGQGQLTALPANASLAGGTTAARFTAANCPSNPLIALQLRNDTGAFAKLLQAASVPWLEDPTADVTVLAPTDLAMQRSALQVAAFQGPMANSNTSNSDGAAGNATSSGGSSPGNATAPGTGGSGSANASSESAPRASASQLASIYVLPRAFSLAQLAALDGQVVQTQAGDQWQLSVHAAPSASGAPAAIALSLNGTNTSATILDDLSTCQNRSAVYVINSTLHEPLAQAIAGKNCSATLQEGIRSQAGAVRFMAPQTNWSTVLLDPRSNFTVFVPSEAGFRANAELAFNSTSAWMDPALVPANAKGGMTAADLAARNGSRLETGCAGHFLIVNVLPPGQAENGQKVQLLGEDGAVVNITAGPFRGCSGGSVFVIDGPITPLPPRNASKPGPAPCAPSVSAAVKQAQLPSNLWLNFFYTAGLAQEANDSSTEGTWFVPSDAALKSRIAVGLTENWVGSSLQDPSLLKALGTFHILPGKGRTLAELRALNGTSLATENPEYNLTVGVLPHAQPTGTDVYLTAPGGSAAVLEAGLAVCGGRAVVHIINDTLRFMPGTEATAAATGSAALVPMQSARPPATEAPPAATGAPAGGAAPAGAAPAAEGLTPAGEPAAEGAPGCKTFRQVVAETPAFGVFRGTPPATMGEIENLIPFNSSLVLPSGESLARTLASFPPGVQEALYGSTEALRALAAFNLFTPALRAEEMGERLYYTVKRPPGGQVTLVGPSNEARIIYPDLATCKGYIHVVDTPLLPLTPEQLVAGTTLPQPGGGPAHPSPAGQGGSAGAGAGAAAAAGSSCVPTGQLFQSTPEFSAWARMVNASGVLAQFGDPSAALSNATILVPTNEAMESAPPEVRALFSNPGATAALLAYQTLEGVHRVADLADGQRLPTFARDAQGNRLSLTVRVSPKAAAGSSQGSQVRFVGASNSASVVASDLPVCSGAAHAIDAVLLPVAAPAGPPAVEAAGGSGG</sequence>
<feature type="compositionally biased region" description="Low complexity" evidence="1">
    <location>
        <begin position="281"/>
        <end position="304"/>
    </location>
</feature>
<feature type="compositionally biased region" description="Low complexity" evidence="1">
    <location>
        <begin position="760"/>
        <end position="800"/>
    </location>
</feature>
<dbReference type="Proteomes" id="UP001205105">
    <property type="component" value="Unassembled WGS sequence"/>
</dbReference>
<feature type="domain" description="FAS1" evidence="2">
    <location>
        <begin position="216"/>
        <end position="408"/>
    </location>
</feature>
<dbReference type="PANTHER" id="PTHR10900:SF77">
    <property type="entry name" value="FI19380P1"/>
    <property type="match status" value="1"/>
</dbReference>
<evidence type="ECO:0000313" key="4">
    <source>
        <dbReference type="Proteomes" id="UP001205105"/>
    </source>
</evidence>
<gene>
    <name evidence="3" type="ORF">COHA_005040</name>
</gene>
<dbReference type="Gene3D" id="2.30.180.10">
    <property type="entry name" value="FAS1 domain"/>
    <property type="match status" value="4"/>
</dbReference>
<organism evidence="3 4">
    <name type="scientific">Chlorella ohadii</name>
    <dbReference type="NCBI Taxonomy" id="2649997"/>
    <lineage>
        <taxon>Eukaryota</taxon>
        <taxon>Viridiplantae</taxon>
        <taxon>Chlorophyta</taxon>
        <taxon>core chlorophytes</taxon>
        <taxon>Trebouxiophyceae</taxon>
        <taxon>Chlorellales</taxon>
        <taxon>Chlorellaceae</taxon>
        <taxon>Chlorella clade</taxon>
        <taxon>Chlorella</taxon>
    </lineage>
</organism>
<dbReference type="EMBL" id="JADXDR010000065">
    <property type="protein sequence ID" value="KAI7841267.1"/>
    <property type="molecule type" value="Genomic_DNA"/>
</dbReference>